<keyword evidence="1" id="KW-0472">Membrane</keyword>
<evidence type="ECO:0000256" key="1">
    <source>
        <dbReference type="SAM" id="Phobius"/>
    </source>
</evidence>
<accession>A0A5B7I5Q0</accession>
<reference evidence="2 3" key="1">
    <citation type="submission" date="2019-05" db="EMBL/GenBank/DDBJ databases">
        <title>Another draft genome of Portunus trituberculatus and its Hox gene families provides insights of decapod evolution.</title>
        <authorList>
            <person name="Jeong J.-H."/>
            <person name="Song I."/>
            <person name="Kim S."/>
            <person name="Choi T."/>
            <person name="Kim D."/>
            <person name="Ryu S."/>
            <person name="Kim W."/>
        </authorList>
    </citation>
    <scope>NUCLEOTIDE SEQUENCE [LARGE SCALE GENOMIC DNA]</scope>
    <source>
        <tissue evidence="2">Muscle</tissue>
    </source>
</reference>
<keyword evidence="1" id="KW-1133">Transmembrane helix</keyword>
<name>A0A5B7I5Q0_PORTR</name>
<dbReference type="Proteomes" id="UP000324222">
    <property type="component" value="Unassembled WGS sequence"/>
</dbReference>
<feature type="transmembrane region" description="Helical" evidence="1">
    <location>
        <begin position="58"/>
        <end position="81"/>
    </location>
</feature>
<dbReference type="AlphaFoldDB" id="A0A5B7I5Q0"/>
<organism evidence="2 3">
    <name type="scientific">Portunus trituberculatus</name>
    <name type="common">Swimming crab</name>
    <name type="synonym">Neptunus trituberculatus</name>
    <dbReference type="NCBI Taxonomy" id="210409"/>
    <lineage>
        <taxon>Eukaryota</taxon>
        <taxon>Metazoa</taxon>
        <taxon>Ecdysozoa</taxon>
        <taxon>Arthropoda</taxon>
        <taxon>Crustacea</taxon>
        <taxon>Multicrustacea</taxon>
        <taxon>Malacostraca</taxon>
        <taxon>Eumalacostraca</taxon>
        <taxon>Eucarida</taxon>
        <taxon>Decapoda</taxon>
        <taxon>Pleocyemata</taxon>
        <taxon>Brachyura</taxon>
        <taxon>Eubrachyura</taxon>
        <taxon>Portunoidea</taxon>
        <taxon>Portunidae</taxon>
        <taxon>Portuninae</taxon>
        <taxon>Portunus</taxon>
    </lineage>
</organism>
<dbReference type="OrthoDB" id="6372160at2759"/>
<evidence type="ECO:0000313" key="2">
    <source>
        <dbReference type="EMBL" id="MPC77219.1"/>
    </source>
</evidence>
<evidence type="ECO:0000313" key="3">
    <source>
        <dbReference type="Proteomes" id="UP000324222"/>
    </source>
</evidence>
<dbReference type="EMBL" id="VSRR010045331">
    <property type="protein sequence ID" value="MPC77219.1"/>
    <property type="molecule type" value="Genomic_DNA"/>
</dbReference>
<gene>
    <name evidence="2" type="ORF">E2C01_071667</name>
</gene>
<protein>
    <submittedName>
        <fullName evidence="2">Uncharacterized protein</fullName>
    </submittedName>
</protein>
<keyword evidence="3" id="KW-1185">Reference proteome</keyword>
<comment type="caution">
    <text evidence="2">The sequence shown here is derived from an EMBL/GenBank/DDBJ whole genome shotgun (WGS) entry which is preliminary data.</text>
</comment>
<keyword evidence="1" id="KW-0812">Transmembrane</keyword>
<proteinExistence type="predicted"/>
<sequence length="93" mass="10395">MECYFTLAHHCIIITRILNMNEAGLFQLWFQNARPNATACTSSPTKITISAPFSLTNIWAMFVVLVAGQGLGLLFLCLEVLHVCTSFHLDHNL</sequence>